<comment type="similarity">
    <text evidence="1">Belongs to the SMP-30/CGR1 family.</text>
</comment>
<gene>
    <name evidence="3" type="ORF">ACFFHM_19655</name>
</gene>
<dbReference type="Gene3D" id="2.120.10.30">
    <property type="entry name" value="TolB, C-terminal domain"/>
    <property type="match status" value="1"/>
</dbReference>
<feature type="domain" description="SMP-30/Gluconolactonase/LRE-like region" evidence="2">
    <location>
        <begin position="15"/>
        <end position="257"/>
    </location>
</feature>
<evidence type="ECO:0000313" key="3">
    <source>
        <dbReference type="EMBL" id="MFC0472638.1"/>
    </source>
</evidence>
<comment type="caution">
    <text evidence="3">The sequence shown here is derived from an EMBL/GenBank/DDBJ whole genome shotgun (WGS) entry which is preliminary data.</text>
</comment>
<dbReference type="InterPro" id="IPR013658">
    <property type="entry name" value="SGL"/>
</dbReference>
<protein>
    <submittedName>
        <fullName evidence="3">SMP-30/gluconolactonase/LRE family protein</fullName>
        <ecNumber evidence="3">3.1.1.99</ecNumber>
    </submittedName>
</protein>
<dbReference type="PRINTS" id="PR01790">
    <property type="entry name" value="SMP30FAMILY"/>
</dbReference>
<dbReference type="SUPFAM" id="SSF63829">
    <property type="entry name" value="Calcium-dependent phosphotriesterase"/>
    <property type="match status" value="1"/>
</dbReference>
<dbReference type="EMBL" id="JBHLUX010000083">
    <property type="protein sequence ID" value="MFC0472638.1"/>
    <property type="molecule type" value="Genomic_DNA"/>
</dbReference>
<dbReference type="Proteomes" id="UP001589838">
    <property type="component" value="Unassembled WGS sequence"/>
</dbReference>
<evidence type="ECO:0000256" key="1">
    <source>
        <dbReference type="ARBA" id="ARBA00008853"/>
    </source>
</evidence>
<reference evidence="3 4" key="1">
    <citation type="submission" date="2024-09" db="EMBL/GenBank/DDBJ databases">
        <authorList>
            <person name="Sun Q."/>
            <person name="Mori K."/>
        </authorList>
    </citation>
    <scope>NUCLEOTIDE SEQUENCE [LARGE SCALE GENOMIC DNA]</scope>
    <source>
        <strain evidence="3 4">NCAIM B.02610</strain>
    </source>
</reference>
<evidence type="ECO:0000259" key="2">
    <source>
        <dbReference type="Pfam" id="PF08450"/>
    </source>
</evidence>
<evidence type="ECO:0000313" key="4">
    <source>
        <dbReference type="Proteomes" id="UP001589838"/>
    </source>
</evidence>
<organism evidence="3 4">
    <name type="scientific">Halalkalibacter kiskunsagensis</name>
    <dbReference type="NCBI Taxonomy" id="1548599"/>
    <lineage>
        <taxon>Bacteria</taxon>
        <taxon>Bacillati</taxon>
        <taxon>Bacillota</taxon>
        <taxon>Bacilli</taxon>
        <taxon>Bacillales</taxon>
        <taxon>Bacillaceae</taxon>
        <taxon>Halalkalibacter</taxon>
    </lineage>
</organism>
<name>A0ABV6KH48_9BACI</name>
<dbReference type="Pfam" id="PF08450">
    <property type="entry name" value="SGL"/>
    <property type="match status" value="1"/>
</dbReference>
<accession>A0ABV6KH48</accession>
<dbReference type="RefSeq" id="WP_335963140.1">
    <property type="nucleotide sequence ID" value="NZ_JAXBLX010000042.1"/>
</dbReference>
<dbReference type="PANTHER" id="PTHR10907">
    <property type="entry name" value="REGUCALCIN"/>
    <property type="match status" value="1"/>
</dbReference>
<dbReference type="PANTHER" id="PTHR10907:SF47">
    <property type="entry name" value="REGUCALCIN"/>
    <property type="match status" value="1"/>
</dbReference>
<proteinExistence type="inferred from homology"/>
<dbReference type="GO" id="GO:0016787">
    <property type="term" value="F:hydrolase activity"/>
    <property type="evidence" value="ECO:0007669"/>
    <property type="project" value="UniProtKB-KW"/>
</dbReference>
<dbReference type="EC" id="3.1.1.99" evidence="3"/>
<sequence>MSYNVEVALHAKATLGEGPHWDQAKGVLYWVDILQKKLHIYDPATNDNRTILFEQYIGAVVPTTSGQVLLAMENGIYQYNLETEELTCIADPEADQPTNRFNDGKCDPSGRFWAGTMSLTESNHKGSLYRLDPSGQITKMVSSVTISNGLAWSPDRKFMYYIDTPTREVAVYSYDEASGEIIYIKACVQIPEGMGNPDGMTIDSEGMIWVAHWGGARVTRWNPHTGTLLEEIPLPAKNVTSCTFGGENLDELYITTAKIGMTESELERYPGSGNLFRVKTNYKGLPANPFNK</sequence>
<keyword evidence="4" id="KW-1185">Reference proteome</keyword>
<keyword evidence="3" id="KW-0378">Hydrolase</keyword>
<dbReference type="InterPro" id="IPR011042">
    <property type="entry name" value="6-blade_b-propeller_TolB-like"/>
</dbReference>
<dbReference type="InterPro" id="IPR005511">
    <property type="entry name" value="SMP-30"/>
</dbReference>